<evidence type="ECO:0000313" key="3">
    <source>
        <dbReference type="Proteomes" id="UP000705867"/>
    </source>
</evidence>
<dbReference type="GO" id="GO:0006950">
    <property type="term" value="P:response to stress"/>
    <property type="evidence" value="ECO:0007669"/>
    <property type="project" value="UniProtKB-ARBA"/>
</dbReference>
<gene>
    <name evidence="2" type="ORF">K8I29_12585</name>
</gene>
<evidence type="ECO:0000259" key="1">
    <source>
        <dbReference type="Pfam" id="PF10263"/>
    </source>
</evidence>
<dbReference type="Pfam" id="PF10263">
    <property type="entry name" value="SprT-like"/>
    <property type="match status" value="1"/>
</dbReference>
<reference evidence="2" key="2">
    <citation type="submission" date="2021-08" db="EMBL/GenBank/DDBJ databases">
        <authorList>
            <person name="Dalcin Martins P."/>
        </authorList>
    </citation>
    <scope>NUCLEOTIDE SEQUENCE</scope>
    <source>
        <strain evidence="2">MAG_39</strain>
    </source>
</reference>
<protein>
    <recommendedName>
        <fullName evidence="1">SprT-like domain-containing protein</fullName>
    </recommendedName>
</protein>
<name>A0A953J608_9BACT</name>
<dbReference type="InterPro" id="IPR006640">
    <property type="entry name" value="SprT-like_domain"/>
</dbReference>
<feature type="domain" description="SprT-like" evidence="1">
    <location>
        <begin position="121"/>
        <end position="215"/>
    </location>
</feature>
<evidence type="ECO:0000313" key="2">
    <source>
        <dbReference type="EMBL" id="MBZ0157033.1"/>
    </source>
</evidence>
<dbReference type="Proteomes" id="UP000705867">
    <property type="component" value="Unassembled WGS sequence"/>
</dbReference>
<dbReference type="EMBL" id="JAIOIV010000101">
    <property type="protein sequence ID" value="MBZ0157033.1"/>
    <property type="molecule type" value="Genomic_DNA"/>
</dbReference>
<organism evidence="2 3">
    <name type="scientific">Candidatus Nitrobium versatile</name>
    <dbReference type="NCBI Taxonomy" id="2884831"/>
    <lineage>
        <taxon>Bacteria</taxon>
        <taxon>Pseudomonadati</taxon>
        <taxon>Nitrospirota</taxon>
        <taxon>Nitrospiria</taxon>
        <taxon>Nitrospirales</taxon>
        <taxon>Nitrospiraceae</taxon>
        <taxon>Candidatus Nitrobium</taxon>
    </lineage>
</organism>
<accession>A0A953J608</accession>
<comment type="caution">
    <text evidence="2">The sequence shown here is derived from an EMBL/GenBank/DDBJ whole genome shotgun (WGS) entry which is preliminary data.</text>
</comment>
<reference evidence="2" key="1">
    <citation type="journal article" date="2021" name="bioRxiv">
        <title>Unraveling nitrogen, sulfur and carbon metabolic pathways and microbial community transcriptional responses to substrate deprivation and toxicity stresses in a bioreactor mimicking anoxic brackish coastal sediment conditions.</title>
        <authorList>
            <person name="Martins P.D."/>
            <person name="Echeveste M.J."/>
            <person name="Arshad A."/>
            <person name="Kurth J."/>
            <person name="Ouboter H."/>
            <person name="Jetten M.S.M."/>
            <person name="Welte C.U."/>
        </authorList>
    </citation>
    <scope>NUCLEOTIDE SEQUENCE</scope>
    <source>
        <strain evidence="2">MAG_39</strain>
    </source>
</reference>
<proteinExistence type="predicted"/>
<sequence>MPGSSQKRCQTQPDLFAARGEESLAAYFAGAVGRPVALTVTDNSTSMLSVRKREGELRVRLHRIFLDADTAVLEEMCGFIRGRRGKMPLFRDFIRRNRHAIRNSSPKRMKVDPRGRFHNLKCLFDEVNREYFEGRITSSITWGIRNGRHTVRRRTLGSYSCRTDTIRIHPVLDRKDIPFYFLKFIIYHEMLHAEMGIEERNGRRLAHTKEFRRRERLYREYDRAVAWERKGVP</sequence>
<dbReference type="AlphaFoldDB" id="A0A953J608"/>